<feature type="transmembrane region" description="Helical" evidence="6">
    <location>
        <begin position="275"/>
        <end position="293"/>
    </location>
</feature>
<dbReference type="EMBL" id="CP046401">
    <property type="protein sequence ID" value="QGY47293.1"/>
    <property type="molecule type" value="Genomic_DNA"/>
</dbReference>
<proteinExistence type="predicted"/>
<dbReference type="GO" id="GO:0022857">
    <property type="term" value="F:transmembrane transporter activity"/>
    <property type="evidence" value="ECO:0007669"/>
    <property type="project" value="InterPro"/>
</dbReference>
<protein>
    <submittedName>
        <fullName evidence="8">MFS transporter</fullName>
    </submittedName>
</protein>
<name>A0A6I6K6K5_9BACT</name>
<dbReference type="InterPro" id="IPR020846">
    <property type="entry name" value="MFS_dom"/>
</dbReference>
<evidence type="ECO:0000256" key="3">
    <source>
        <dbReference type="ARBA" id="ARBA00022692"/>
    </source>
</evidence>
<evidence type="ECO:0000256" key="2">
    <source>
        <dbReference type="ARBA" id="ARBA00022475"/>
    </source>
</evidence>
<evidence type="ECO:0000259" key="7">
    <source>
        <dbReference type="PROSITE" id="PS50850"/>
    </source>
</evidence>
<accession>A0A6I6K6K5</accession>
<gene>
    <name evidence="8" type="ORF">GM418_27595</name>
</gene>
<feature type="transmembrane region" description="Helical" evidence="6">
    <location>
        <begin position="360"/>
        <end position="380"/>
    </location>
</feature>
<evidence type="ECO:0000256" key="5">
    <source>
        <dbReference type="ARBA" id="ARBA00023136"/>
    </source>
</evidence>
<dbReference type="AlphaFoldDB" id="A0A6I6K6K5"/>
<dbReference type="InterPro" id="IPR050375">
    <property type="entry name" value="MFS_TsgA-like"/>
</dbReference>
<feature type="domain" description="Major facilitator superfamily (MFS) profile" evidence="7">
    <location>
        <begin position="6"/>
        <end position="383"/>
    </location>
</feature>
<feature type="transmembrane region" description="Helical" evidence="6">
    <location>
        <begin position="12"/>
        <end position="31"/>
    </location>
</feature>
<evidence type="ECO:0000313" key="9">
    <source>
        <dbReference type="Proteomes" id="UP000428260"/>
    </source>
</evidence>
<dbReference type="InterPro" id="IPR011701">
    <property type="entry name" value="MFS"/>
</dbReference>
<feature type="transmembrane region" description="Helical" evidence="6">
    <location>
        <begin position="43"/>
        <end position="63"/>
    </location>
</feature>
<dbReference type="Gene3D" id="1.20.1250.20">
    <property type="entry name" value="MFS general substrate transporter like domains"/>
    <property type="match status" value="2"/>
</dbReference>
<evidence type="ECO:0000256" key="1">
    <source>
        <dbReference type="ARBA" id="ARBA00004429"/>
    </source>
</evidence>
<dbReference type="PROSITE" id="PS50850">
    <property type="entry name" value="MFS"/>
    <property type="match status" value="1"/>
</dbReference>
<keyword evidence="3 6" id="KW-0812">Transmembrane</keyword>
<dbReference type="PANTHER" id="PTHR43702:SF3">
    <property type="entry name" value="PROTEIN TSGA"/>
    <property type="match status" value="1"/>
</dbReference>
<comment type="subcellular location">
    <subcellularLocation>
        <location evidence="1">Cell inner membrane</location>
        <topology evidence="1">Multi-pass membrane protein</topology>
    </subcellularLocation>
</comment>
<evidence type="ECO:0000256" key="4">
    <source>
        <dbReference type="ARBA" id="ARBA00022989"/>
    </source>
</evidence>
<evidence type="ECO:0000313" key="8">
    <source>
        <dbReference type="EMBL" id="QGY47293.1"/>
    </source>
</evidence>
<feature type="transmembrane region" description="Helical" evidence="6">
    <location>
        <begin position="142"/>
        <end position="160"/>
    </location>
</feature>
<keyword evidence="2" id="KW-1003">Cell membrane</keyword>
<dbReference type="InterPro" id="IPR036259">
    <property type="entry name" value="MFS_trans_sf"/>
</dbReference>
<dbReference type="RefSeq" id="WP_158871021.1">
    <property type="nucleotide sequence ID" value="NZ_CP046401.1"/>
</dbReference>
<dbReference type="PANTHER" id="PTHR43702">
    <property type="entry name" value="L-FUCOSE-PROTON SYMPORTER"/>
    <property type="match status" value="1"/>
</dbReference>
<dbReference type="Proteomes" id="UP000428260">
    <property type="component" value="Chromosome"/>
</dbReference>
<reference evidence="8 9" key="1">
    <citation type="submission" date="2019-11" db="EMBL/GenBank/DDBJ databases">
        <authorList>
            <person name="Zheng R.K."/>
            <person name="Sun C.M."/>
        </authorList>
    </citation>
    <scope>NUCLEOTIDE SEQUENCE [LARGE SCALE GENOMIC DNA]</scope>
    <source>
        <strain evidence="8 9">WC007</strain>
    </source>
</reference>
<feature type="transmembrane region" description="Helical" evidence="6">
    <location>
        <begin position="299"/>
        <end position="322"/>
    </location>
</feature>
<dbReference type="KEGG" id="mcos:GM418_27595"/>
<dbReference type="Pfam" id="PF07690">
    <property type="entry name" value="MFS_1"/>
    <property type="match status" value="1"/>
</dbReference>
<feature type="transmembrane region" description="Helical" evidence="6">
    <location>
        <begin position="166"/>
        <end position="186"/>
    </location>
</feature>
<feature type="transmembrane region" description="Helical" evidence="6">
    <location>
        <begin position="207"/>
        <end position="225"/>
    </location>
</feature>
<dbReference type="GO" id="GO:0005886">
    <property type="term" value="C:plasma membrane"/>
    <property type="evidence" value="ECO:0007669"/>
    <property type="project" value="UniProtKB-SubCell"/>
</dbReference>
<organism evidence="8 9">
    <name type="scientific">Maribellus comscasis</name>
    <dbReference type="NCBI Taxonomy" id="2681766"/>
    <lineage>
        <taxon>Bacteria</taxon>
        <taxon>Pseudomonadati</taxon>
        <taxon>Bacteroidota</taxon>
        <taxon>Bacteroidia</taxon>
        <taxon>Marinilabiliales</taxon>
        <taxon>Prolixibacteraceae</taxon>
        <taxon>Maribellus</taxon>
    </lineage>
</organism>
<sequence>MTTQKAQWGKLLPVFLSFIVMGFIDIIGVAVGYVKQDFEVSDFIAQFLPMMVLLWFFVLSVPVGILQDKVGKRNMLNTGMTLQAVGLGLPFVHYSFGMMFASFILLGIGNTIIQVSANPLLQDVSPAEKLASFLSTSQFVKAIVSFAGPLIATFLAVQFGDWRLVFAVYGIASVFATIWLASTPITESKPERDPATFASCFGLMKNRFVALMALSIFLIVGAEVAVNTNITTVLIAKFGLTLEKAAIGISVFFAGETIARLTGAITLNWIKSRPFLLLVALVSLAGVVGVFIAPTYILALVAIFIIGLGAGNMFPIIFSLALEKMPDRANEISGLLIMAVSGGAFVPPVMGFVSSAVSPLASIAVVGICMLYILWISFYVRKN</sequence>
<keyword evidence="4 6" id="KW-1133">Transmembrane helix</keyword>
<evidence type="ECO:0000256" key="6">
    <source>
        <dbReference type="SAM" id="Phobius"/>
    </source>
</evidence>
<keyword evidence="5 6" id="KW-0472">Membrane</keyword>
<keyword evidence="9" id="KW-1185">Reference proteome</keyword>
<dbReference type="SUPFAM" id="SSF103473">
    <property type="entry name" value="MFS general substrate transporter"/>
    <property type="match status" value="1"/>
</dbReference>
<feature type="transmembrane region" description="Helical" evidence="6">
    <location>
        <begin position="334"/>
        <end position="354"/>
    </location>
</feature>